<dbReference type="GO" id="GO:0000028">
    <property type="term" value="P:ribosomal small subunit assembly"/>
    <property type="evidence" value="ECO:0007669"/>
    <property type="project" value="TreeGrafter"/>
</dbReference>
<feature type="domain" description="Tyrosine specific protein phosphatases" evidence="5">
    <location>
        <begin position="623"/>
        <end position="690"/>
    </location>
</feature>
<dbReference type="PANTHER" id="PTHR11710:SF0">
    <property type="entry name" value="40S RIBOSOMAL PROTEIN S19"/>
    <property type="match status" value="1"/>
</dbReference>
<dbReference type="PANTHER" id="PTHR11710">
    <property type="entry name" value="40S RIBOSOMAL PROTEIN S19"/>
    <property type="match status" value="1"/>
</dbReference>
<dbReference type="PROSITE" id="PS00383">
    <property type="entry name" value="TYR_PHOSPHATASE_1"/>
    <property type="match status" value="1"/>
</dbReference>
<dbReference type="InterPro" id="IPR018277">
    <property type="entry name" value="Ribosomal_eS19_CS"/>
</dbReference>
<dbReference type="SUPFAM" id="SSF53474">
    <property type="entry name" value="alpha/beta-Hydrolases"/>
    <property type="match status" value="1"/>
</dbReference>
<dbReference type="Gene3D" id="1.10.10.10">
    <property type="entry name" value="Winged helix-like DNA-binding domain superfamily/Winged helix DNA-binding domain"/>
    <property type="match status" value="1"/>
</dbReference>
<dbReference type="InterPro" id="IPR003595">
    <property type="entry name" value="Tyr_Pase_cat"/>
</dbReference>
<organism evidence="6 7">
    <name type="scientific">Talaromyces islandicus</name>
    <name type="common">Penicillium islandicum</name>
    <dbReference type="NCBI Taxonomy" id="28573"/>
    <lineage>
        <taxon>Eukaryota</taxon>
        <taxon>Fungi</taxon>
        <taxon>Dikarya</taxon>
        <taxon>Ascomycota</taxon>
        <taxon>Pezizomycotina</taxon>
        <taxon>Eurotiomycetes</taxon>
        <taxon>Eurotiomycetidae</taxon>
        <taxon>Eurotiales</taxon>
        <taxon>Trichocomaceae</taxon>
        <taxon>Talaromyces</taxon>
        <taxon>Talaromyces sect. Islandici</taxon>
    </lineage>
</organism>
<dbReference type="OrthoDB" id="428974at2759"/>
<dbReference type="AlphaFoldDB" id="A0A0U1M5G8"/>
<evidence type="ECO:0000256" key="2">
    <source>
        <dbReference type="ARBA" id="ARBA00022980"/>
    </source>
</evidence>
<dbReference type="InterPro" id="IPR029058">
    <property type="entry name" value="AB_hydrolase_fold"/>
</dbReference>
<evidence type="ECO:0000259" key="5">
    <source>
        <dbReference type="PROSITE" id="PS50056"/>
    </source>
</evidence>
<comment type="similarity">
    <text evidence="1">Belongs to the eukaryotic ribosomal protein eS19 family.</text>
</comment>
<dbReference type="SMART" id="SM01413">
    <property type="entry name" value="Ribosomal_S19e"/>
    <property type="match status" value="1"/>
</dbReference>
<protein>
    <submittedName>
        <fullName evidence="6">40S ribosomal protein S19</fullName>
    </submittedName>
</protein>
<keyword evidence="3" id="KW-0687">Ribonucleoprotein</keyword>
<feature type="region of interest" description="Disordered" evidence="4">
    <location>
        <begin position="890"/>
        <end position="921"/>
    </location>
</feature>
<dbReference type="InterPro" id="IPR016130">
    <property type="entry name" value="Tyr_Pase_AS"/>
</dbReference>
<gene>
    <name evidence="6" type="ORF">PISL3812_07269</name>
</gene>
<dbReference type="PROSITE" id="PS50056">
    <property type="entry name" value="TYR_PHOSPHATASE_2"/>
    <property type="match status" value="1"/>
</dbReference>
<evidence type="ECO:0000256" key="1">
    <source>
        <dbReference type="ARBA" id="ARBA00010014"/>
    </source>
</evidence>
<dbReference type="InterPro" id="IPR000340">
    <property type="entry name" value="Dual-sp_phosphatase_cat-dom"/>
</dbReference>
<dbReference type="Pfam" id="PF00561">
    <property type="entry name" value="Abhydrolase_1"/>
    <property type="match status" value="1"/>
</dbReference>
<dbReference type="EMBL" id="CVMT01000007">
    <property type="protein sequence ID" value="CRG90226.1"/>
    <property type="molecule type" value="Genomic_DNA"/>
</dbReference>
<dbReference type="Gene3D" id="3.40.50.1820">
    <property type="entry name" value="alpha/beta hydrolase"/>
    <property type="match status" value="1"/>
</dbReference>
<reference evidence="6 7" key="1">
    <citation type="submission" date="2015-04" db="EMBL/GenBank/DDBJ databases">
        <authorList>
            <person name="Syromyatnikov M.Y."/>
            <person name="Popov V.N."/>
        </authorList>
    </citation>
    <scope>NUCLEOTIDE SEQUENCE [LARGE SCALE GENOMIC DNA]</scope>
    <source>
        <strain evidence="6">WF-38-12</strain>
    </source>
</reference>
<dbReference type="Gene3D" id="3.90.190.10">
    <property type="entry name" value="Protein tyrosine phosphatase superfamily"/>
    <property type="match status" value="1"/>
</dbReference>
<dbReference type="GO" id="GO:0003723">
    <property type="term" value="F:RNA binding"/>
    <property type="evidence" value="ECO:0007669"/>
    <property type="project" value="TreeGrafter"/>
</dbReference>
<evidence type="ECO:0000256" key="3">
    <source>
        <dbReference type="ARBA" id="ARBA00023274"/>
    </source>
</evidence>
<dbReference type="FunFam" id="3.40.50.1820:FF:000273">
    <property type="entry name" value="Dual specificity phosphatase catalytic domain protein"/>
    <property type="match status" value="1"/>
</dbReference>
<keyword evidence="7" id="KW-1185">Reference proteome</keyword>
<dbReference type="FunFam" id="1.10.10.10:FF:000118">
    <property type="entry name" value="40S ribosomal protein S19"/>
    <property type="match status" value="1"/>
</dbReference>
<dbReference type="GO" id="GO:0006412">
    <property type="term" value="P:translation"/>
    <property type="evidence" value="ECO:0007669"/>
    <property type="project" value="InterPro"/>
</dbReference>
<dbReference type="Pfam" id="PF00782">
    <property type="entry name" value="DSPc"/>
    <property type="match status" value="1"/>
</dbReference>
<evidence type="ECO:0000313" key="6">
    <source>
        <dbReference type="EMBL" id="CRG90226.1"/>
    </source>
</evidence>
<dbReference type="InterPro" id="IPR036388">
    <property type="entry name" value="WH-like_DNA-bd_sf"/>
</dbReference>
<evidence type="ECO:0000256" key="4">
    <source>
        <dbReference type="SAM" id="MobiDB-lite"/>
    </source>
</evidence>
<dbReference type="InterPro" id="IPR036390">
    <property type="entry name" value="WH_DNA-bd_sf"/>
</dbReference>
<dbReference type="InterPro" id="IPR029021">
    <property type="entry name" value="Prot-tyrosine_phosphatase-like"/>
</dbReference>
<dbReference type="SMART" id="SM00404">
    <property type="entry name" value="PTPc_motif"/>
    <property type="match status" value="1"/>
</dbReference>
<dbReference type="GO" id="GO:0003735">
    <property type="term" value="F:structural constituent of ribosome"/>
    <property type="evidence" value="ECO:0007669"/>
    <property type="project" value="InterPro"/>
</dbReference>
<name>A0A0U1M5G8_TALIS</name>
<sequence>MMTVSKDSFAPSSTSIIARPAAILSDWYRRLSDLSSHNNNDKYYYYNYYYYNYYYYNDKYDVHIDLPNLVFWTACAAAMAAGCATDQRRRIHTTTTPVSSEEDSDEGSSVRKVVAVDEKEYTTSYRRFSRDDEYVDPGLLKKHSTYRSYTTSIATYPSIRTFFSPHPHMSKLPSKPAPVPMLVFVHGLGGSLAQFHHLLTSLSNIGPCFGIDLPGCGLSKFSPTSWDAYSIEALVELLAVAIEEQRDRDSGQGVILIAHSLGCSLSALLASSTSPVSSKLQSHIQGVISICPKAAPPTAQETTLFRRLLWIPTPIFNLWRLWDRRGGIQSQSVARFVGKNADSDTKQLQVRFNSQSRSSVWRRMAWGTLPKFDDQKPIGGMPGQTVWAGIQAPILLIAGEADAVTKPAEVTKILQFFEHQDRVSDNTVQPNDAIIPDAARVHDSEEPGVVDPRAHEEVYGVDASHESPKDAKSAQGKVVKARILPAPASHALLYDRATYRTLAGLIQDFLHKHIDHRLSLGWQLQHLNTSGKWDVKNLAKWQKVPPTSSPIGETFIAMKMLRGVDEHHNPVLFSKQWKGKIHAVVDISHENPVYDPNELEDGGIHYHKHPTVSKIPPTPDETRDFIGLVDHLEKEITETMEKRNDGAARPLVGVHCHYGFNRTGFLIASYLIERKGFSVQDAVDEFERCRSPGIRHDHFIDTLFVRYCVGQAKPARTKLAEVIPQISSVCSRYLLKLSRLSSTTTTTKRLHVPTAPLSHPLFDRELQTKVAIMGGVTVRDVDAQKFIGAYSAFLKRQGKLQIPGWVDTVKTSPSNELPPQDADWFYVRAAAVARHIYLRKTVGVGRLRKVHGSTKNRGSAPAHHVDASGQVDRRVLQSLEKIGVVEIDEEKGGRRITQSGQRDLDRIAKTTVDEEEEEDDE</sequence>
<dbReference type="InterPro" id="IPR000387">
    <property type="entry name" value="Tyr_Pase_dom"/>
</dbReference>
<dbReference type="FunFam" id="3.90.190.10:FF:000090">
    <property type="entry name" value="Dual specificity phosphatase catalytic domain protein"/>
    <property type="match status" value="1"/>
</dbReference>
<dbReference type="Proteomes" id="UP000054383">
    <property type="component" value="Unassembled WGS sequence"/>
</dbReference>
<dbReference type="GO" id="GO:0022627">
    <property type="term" value="C:cytosolic small ribosomal subunit"/>
    <property type="evidence" value="ECO:0007669"/>
    <property type="project" value="UniProtKB-ARBA"/>
</dbReference>
<dbReference type="SUPFAM" id="SSF46785">
    <property type="entry name" value="Winged helix' DNA-binding domain"/>
    <property type="match status" value="1"/>
</dbReference>
<dbReference type="InterPro" id="IPR000073">
    <property type="entry name" value="AB_hydrolase_1"/>
</dbReference>
<dbReference type="GO" id="GO:0140096">
    <property type="term" value="F:catalytic activity, acting on a protein"/>
    <property type="evidence" value="ECO:0007669"/>
    <property type="project" value="UniProtKB-ARBA"/>
</dbReference>
<feature type="compositionally biased region" description="Basic and acidic residues" evidence="4">
    <location>
        <begin position="902"/>
        <end position="912"/>
    </location>
</feature>
<proteinExistence type="inferred from homology"/>
<accession>A0A0U1M5G8</accession>
<dbReference type="PROSITE" id="PS00628">
    <property type="entry name" value="RIBOSOMAL_S19E"/>
    <property type="match status" value="1"/>
</dbReference>
<dbReference type="STRING" id="28573.A0A0U1M5G8"/>
<keyword evidence="2 6" id="KW-0689">Ribosomal protein</keyword>
<dbReference type="InterPro" id="IPR001266">
    <property type="entry name" value="Ribosomal_eS19"/>
</dbReference>
<evidence type="ECO:0000313" key="7">
    <source>
        <dbReference type="Proteomes" id="UP000054383"/>
    </source>
</evidence>
<dbReference type="SUPFAM" id="SSF52799">
    <property type="entry name" value="(Phosphotyrosine protein) phosphatases II"/>
    <property type="match status" value="1"/>
</dbReference>
<dbReference type="Pfam" id="PF01090">
    <property type="entry name" value="Ribosomal_S19e"/>
    <property type="match status" value="1"/>
</dbReference>
<dbReference type="CDD" id="cd14502">
    <property type="entry name" value="RNA_5'-triphosphatase"/>
    <property type="match status" value="1"/>
</dbReference>